<dbReference type="InterPro" id="IPR023006">
    <property type="entry name" value="YchJ-like"/>
</dbReference>
<accession>A0ABT1NTI6</accession>
<keyword evidence="5" id="KW-1185">Reference proteome</keyword>
<proteinExistence type="inferred from homology"/>
<comment type="similarity">
    <text evidence="1 2">Belongs to the UPF0225 family.</text>
</comment>
<dbReference type="HAMAP" id="MF_00612">
    <property type="entry name" value="UPF0225"/>
    <property type="match status" value="1"/>
</dbReference>
<gene>
    <name evidence="4" type="ORF">NNX28_13365</name>
</gene>
<evidence type="ECO:0000256" key="2">
    <source>
        <dbReference type="HAMAP-Rule" id="MF_00612"/>
    </source>
</evidence>
<evidence type="ECO:0000259" key="3">
    <source>
        <dbReference type="Pfam" id="PF17775"/>
    </source>
</evidence>
<feature type="domain" description="YchJ-like middle NTF2-like" evidence="3">
    <location>
        <begin position="42"/>
        <end position="136"/>
    </location>
</feature>
<sequence>MSTSTPVPSTAVTDESRCPCLSGETYGNCCGRFHSGAATAPTAEALMRSRYSAFATGNVPYLLATWHPDHRPANLELDAGIEWRRLDILSTSGGGPLDNTGTVEFLAHYRQDGQRGTQQERSSFVRERGQWLYVEGR</sequence>
<dbReference type="InterPro" id="IPR032710">
    <property type="entry name" value="NTF2-like_dom_sf"/>
</dbReference>
<dbReference type="RefSeq" id="WP_255866108.1">
    <property type="nucleotide sequence ID" value="NZ_CP104263.1"/>
</dbReference>
<dbReference type="Gene3D" id="3.10.450.50">
    <property type="match status" value="1"/>
</dbReference>
<dbReference type="PANTHER" id="PTHR33747">
    <property type="entry name" value="UPF0225 PROTEIN SCO1677"/>
    <property type="match status" value="1"/>
</dbReference>
<protein>
    <recommendedName>
        <fullName evidence="2">UPF0225 protein NNX28_13365</fullName>
    </recommendedName>
</protein>
<dbReference type="EMBL" id="JANFLP010000013">
    <property type="protein sequence ID" value="MCQ1950912.1"/>
    <property type="molecule type" value="Genomic_DNA"/>
</dbReference>
<dbReference type="Proteomes" id="UP001206924">
    <property type="component" value="Unassembled WGS sequence"/>
</dbReference>
<evidence type="ECO:0000256" key="1">
    <source>
        <dbReference type="ARBA" id="ARBA00010839"/>
    </source>
</evidence>
<evidence type="ECO:0000313" key="5">
    <source>
        <dbReference type="Proteomes" id="UP001206924"/>
    </source>
</evidence>
<name>A0ABT1NTI6_9MICC</name>
<reference evidence="4 5" key="1">
    <citation type="submission" date="2022-07" db="EMBL/GenBank/DDBJ databases">
        <title>Novel species in genus Arthrobacter.</title>
        <authorList>
            <person name="Liu Y."/>
        </authorList>
    </citation>
    <scope>NUCLEOTIDE SEQUENCE [LARGE SCALE GENOMIC DNA]</scope>
    <source>
        <strain evidence="5">zg-Y859</strain>
    </source>
</reference>
<dbReference type="Pfam" id="PF02810">
    <property type="entry name" value="SEC-C"/>
    <property type="match status" value="1"/>
</dbReference>
<evidence type="ECO:0000313" key="4">
    <source>
        <dbReference type="EMBL" id="MCQ1950912.1"/>
    </source>
</evidence>
<dbReference type="InterPro" id="IPR048469">
    <property type="entry name" value="YchJ-like_M"/>
</dbReference>
<organism evidence="4 5">
    <name type="scientific">Arthrobacter jinronghuae</name>
    <dbReference type="NCBI Taxonomy" id="2964609"/>
    <lineage>
        <taxon>Bacteria</taxon>
        <taxon>Bacillati</taxon>
        <taxon>Actinomycetota</taxon>
        <taxon>Actinomycetes</taxon>
        <taxon>Micrococcales</taxon>
        <taxon>Micrococcaceae</taxon>
        <taxon>Arthrobacter</taxon>
    </lineage>
</organism>
<dbReference type="InterPro" id="IPR004027">
    <property type="entry name" value="SEC_C_motif"/>
</dbReference>
<dbReference type="SUPFAM" id="SSF54427">
    <property type="entry name" value="NTF2-like"/>
    <property type="match status" value="1"/>
</dbReference>
<comment type="caution">
    <text evidence="4">The sequence shown here is derived from an EMBL/GenBank/DDBJ whole genome shotgun (WGS) entry which is preliminary data.</text>
</comment>
<dbReference type="Pfam" id="PF17775">
    <property type="entry name" value="YchJ_M-like"/>
    <property type="match status" value="1"/>
</dbReference>
<dbReference type="PANTHER" id="PTHR33747:SF1">
    <property type="entry name" value="ADENYLATE CYCLASE-ASSOCIATED CAP C-TERMINAL DOMAIN-CONTAINING PROTEIN"/>
    <property type="match status" value="1"/>
</dbReference>